<keyword evidence="1" id="KW-0472">Membrane</keyword>
<proteinExistence type="predicted"/>
<dbReference type="STRING" id="57577.A0A2K3MVH4"/>
<sequence length="176" mass="20059">MARKDDIIWRFDKKGFYSVKSAYRVCVDVLINRDEWKVEGDWNKLWNRPIPPKVKHFMWRLGRNCLPNRQRLSSKGVDCQENCVVCQYLIPNKVQQIPYQNSSKSARQSGLLLLVVIVNATLMRAAMSTADGKVSMGACVHDENGHFISAMTNVLKLKLVVSYKASNGLNIKAIKM</sequence>
<dbReference type="AlphaFoldDB" id="A0A2K3MVH4"/>
<organism evidence="3 4">
    <name type="scientific">Trifolium pratense</name>
    <name type="common">Red clover</name>
    <dbReference type="NCBI Taxonomy" id="57577"/>
    <lineage>
        <taxon>Eukaryota</taxon>
        <taxon>Viridiplantae</taxon>
        <taxon>Streptophyta</taxon>
        <taxon>Embryophyta</taxon>
        <taxon>Tracheophyta</taxon>
        <taxon>Spermatophyta</taxon>
        <taxon>Magnoliopsida</taxon>
        <taxon>eudicotyledons</taxon>
        <taxon>Gunneridae</taxon>
        <taxon>Pentapetalae</taxon>
        <taxon>rosids</taxon>
        <taxon>fabids</taxon>
        <taxon>Fabales</taxon>
        <taxon>Fabaceae</taxon>
        <taxon>Papilionoideae</taxon>
        <taxon>50 kb inversion clade</taxon>
        <taxon>NPAAA clade</taxon>
        <taxon>Hologalegina</taxon>
        <taxon>IRL clade</taxon>
        <taxon>Trifolieae</taxon>
        <taxon>Trifolium</taxon>
    </lineage>
</organism>
<reference evidence="3 4" key="2">
    <citation type="journal article" date="2017" name="Front. Plant Sci.">
        <title>Gene Classification and Mining of Molecular Markers Useful in Red Clover (Trifolium pratense) Breeding.</title>
        <authorList>
            <person name="Istvanek J."/>
            <person name="Dluhosova J."/>
            <person name="Dluhos P."/>
            <person name="Patkova L."/>
            <person name="Nedelnik J."/>
            <person name="Repkova J."/>
        </authorList>
    </citation>
    <scope>NUCLEOTIDE SEQUENCE [LARGE SCALE GENOMIC DNA]</scope>
    <source>
        <strain evidence="4">cv. Tatra</strain>
        <tissue evidence="3">Young leaves</tissue>
    </source>
</reference>
<dbReference type="EMBL" id="ASHM01012735">
    <property type="protein sequence ID" value="PNX94699.1"/>
    <property type="molecule type" value="Genomic_DNA"/>
</dbReference>
<evidence type="ECO:0000259" key="2">
    <source>
        <dbReference type="Pfam" id="PF13966"/>
    </source>
</evidence>
<evidence type="ECO:0000256" key="1">
    <source>
        <dbReference type="SAM" id="Phobius"/>
    </source>
</evidence>
<comment type="caution">
    <text evidence="3">The sequence shown here is derived from an EMBL/GenBank/DDBJ whole genome shotgun (WGS) entry which is preliminary data.</text>
</comment>
<dbReference type="Proteomes" id="UP000236291">
    <property type="component" value="Unassembled WGS sequence"/>
</dbReference>
<keyword evidence="1" id="KW-1133">Transmembrane helix</keyword>
<name>A0A2K3MVH4_TRIPR</name>
<accession>A0A2K3MVH4</accession>
<dbReference type="Pfam" id="PF13966">
    <property type="entry name" value="zf-RVT"/>
    <property type="match status" value="1"/>
</dbReference>
<protein>
    <submittedName>
        <fullName evidence="3">Pentatricopeptide repeat-containing protein</fullName>
    </submittedName>
</protein>
<evidence type="ECO:0000313" key="4">
    <source>
        <dbReference type="Proteomes" id="UP000236291"/>
    </source>
</evidence>
<reference evidence="3 4" key="1">
    <citation type="journal article" date="2014" name="Am. J. Bot.">
        <title>Genome assembly and annotation for red clover (Trifolium pratense; Fabaceae).</title>
        <authorList>
            <person name="Istvanek J."/>
            <person name="Jaros M."/>
            <person name="Krenek A."/>
            <person name="Repkova J."/>
        </authorList>
    </citation>
    <scope>NUCLEOTIDE SEQUENCE [LARGE SCALE GENOMIC DNA]</scope>
    <source>
        <strain evidence="4">cv. Tatra</strain>
        <tissue evidence="3">Young leaves</tissue>
    </source>
</reference>
<feature type="domain" description="Reverse transcriptase zinc-binding" evidence="2">
    <location>
        <begin position="17"/>
        <end position="87"/>
    </location>
</feature>
<keyword evidence="1" id="KW-0812">Transmembrane</keyword>
<gene>
    <name evidence="3" type="ORF">L195_g017877</name>
</gene>
<evidence type="ECO:0000313" key="3">
    <source>
        <dbReference type="EMBL" id="PNX94699.1"/>
    </source>
</evidence>
<feature type="transmembrane region" description="Helical" evidence="1">
    <location>
        <begin position="110"/>
        <end position="127"/>
    </location>
</feature>
<dbReference type="InterPro" id="IPR026960">
    <property type="entry name" value="RVT-Znf"/>
</dbReference>